<sequence length="161" mass="17319">MVKLELFSVLIVLLLSISCTQAAPAKSYSSIGNPEYPKGINIPSNFTLPDGIVFKFVLYTGGIANYICDTASGQWIEIANVTVLGSSPSSNPENYHDEILLVENTTGQGAFSDITHVILTDWNGGAAPAINLCGTDYPNSYVYASKFTTTLLFYHHGQSST</sequence>
<accession>A0ACA9N4G7</accession>
<dbReference type="EMBL" id="CAJVPU010012848">
    <property type="protein sequence ID" value="CAG8627236.1"/>
    <property type="molecule type" value="Genomic_DNA"/>
</dbReference>
<evidence type="ECO:0000313" key="1">
    <source>
        <dbReference type="EMBL" id="CAG8627236.1"/>
    </source>
</evidence>
<keyword evidence="2" id="KW-1185">Reference proteome</keyword>
<reference evidence="1" key="1">
    <citation type="submission" date="2021-06" db="EMBL/GenBank/DDBJ databases">
        <authorList>
            <person name="Kallberg Y."/>
            <person name="Tangrot J."/>
            <person name="Rosling A."/>
        </authorList>
    </citation>
    <scope>NUCLEOTIDE SEQUENCE</scope>
    <source>
        <strain evidence="1">IL203A</strain>
    </source>
</reference>
<feature type="non-terminal residue" evidence="1">
    <location>
        <position position="1"/>
    </location>
</feature>
<organism evidence="1 2">
    <name type="scientific">Dentiscutata heterogama</name>
    <dbReference type="NCBI Taxonomy" id="1316150"/>
    <lineage>
        <taxon>Eukaryota</taxon>
        <taxon>Fungi</taxon>
        <taxon>Fungi incertae sedis</taxon>
        <taxon>Mucoromycota</taxon>
        <taxon>Glomeromycotina</taxon>
        <taxon>Glomeromycetes</taxon>
        <taxon>Diversisporales</taxon>
        <taxon>Gigasporaceae</taxon>
        <taxon>Dentiscutata</taxon>
    </lineage>
</organism>
<dbReference type="Proteomes" id="UP000789702">
    <property type="component" value="Unassembled WGS sequence"/>
</dbReference>
<evidence type="ECO:0000313" key="2">
    <source>
        <dbReference type="Proteomes" id="UP000789702"/>
    </source>
</evidence>
<protein>
    <submittedName>
        <fullName evidence="1">7659_t:CDS:1</fullName>
    </submittedName>
</protein>
<gene>
    <name evidence="1" type="ORF">DHETER_LOCUS8257</name>
</gene>
<proteinExistence type="predicted"/>
<name>A0ACA9N4G7_9GLOM</name>
<comment type="caution">
    <text evidence="1">The sequence shown here is derived from an EMBL/GenBank/DDBJ whole genome shotgun (WGS) entry which is preliminary data.</text>
</comment>